<evidence type="ECO:0000259" key="13">
    <source>
        <dbReference type="PROSITE" id="PS50290"/>
    </source>
</evidence>
<keyword evidence="9" id="KW-0067">ATP-binding</keyword>
<dbReference type="Gene3D" id="3.30.1010.10">
    <property type="entry name" value="Phosphatidylinositol 3-kinase Catalytic Subunit, Chain A, domain 4"/>
    <property type="match status" value="1"/>
</dbReference>
<feature type="domain" description="PI3K/PI4K catalytic" evidence="13">
    <location>
        <begin position="2241"/>
        <end position="2511"/>
    </location>
</feature>
<dbReference type="SUPFAM" id="SSF56112">
    <property type="entry name" value="Protein kinase-like (PK-like)"/>
    <property type="match status" value="1"/>
</dbReference>
<dbReference type="OrthoDB" id="10264149at2759"/>
<dbReference type="GO" id="GO:0035243">
    <property type="term" value="F:protein-arginine omega-N symmetric methyltransferase activity"/>
    <property type="evidence" value="ECO:0007669"/>
    <property type="project" value="UniProtKB-EC"/>
</dbReference>
<accession>A0A8H7S9W3</accession>
<dbReference type="PROSITE" id="PS00915">
    <property type="entry name" value="PI3_4_KINASE_1"/>
    <property type="match status" value="1"/>
</dbReference>
<dbReference type="InterPro" id="IPR018936">
    <property type="entry name" value="PI3/4_kinase_CS"/>
</dbReference>
<dbReference type="SUPFAM" id="SSF48371">
    <property type="entry name" value="ARM repeat"/>
    <property type="match status" value="1"/>
</dbReference>
<dbReference type="GO" id="GO:0046854">
    <property type="term" value="P:phosphatidylinositol phosphate biosynthetic process"/>
    <property type="evidence" value="ECO:0007669"/>
    <property type="project" value="InterPro"/>
</dbReference>
<dbReference type="InterPro" id="IPR001263">
    <property type="entry name" value="PI3K_accessory_dom"/>
</dbReference>
<evidence type="ECO:0000259" key="14">
    <source>
        <dbReference type="PROSITE" id="PS51545"/>
    </source>
</evidence>
<evidence type="ECO:0000256" key="2">
    <source>
        <dbReference type="ARBA" id="ARBA00004173"/>
    </source>
</evidence>
<comment type="similarity">
    <text evidence="4">Belongs to the PI3/PI4-kinase family. Type III PI4K subfamily.</text>
</comment>
<dbReference type="PROSITE" id="PS50290">
    <property type="entry name" value="PI3_4_KINASE_3"/>
    <property type="match status" value="1"/>
</dbReference>
<evidence type="ECO:0000256" key="10">
    <source>
        <dbReference type="ARBA" id="ARBA00023128"/>
    </source>
</evidence>
<dbReference type="Gene3D" id="1.10.1070.11">
    <property type="entry name" value="Phosphatidylinositol 3-/4-kinase, catalytic domain"/>
    <property type="match status" value="1"/>
</dbReference>
<dbReference type="GO" id="GO:0004430">
    <property type="term" value="F:1-phosphatidylinositol 4-kinase activity"/>
    <property type="evidence" value="ECO:0007669"/>
    <property type="project" value="UniProtKB-EC"/>
</dbReference>
<dbReference type="SMART" id="SM00146">
    <property type="entry name" value="PI3Kc"/>
    <property type="match status" value="1"/>
</dbReference>
<evidence type="ECO:0000256" key="5">
    <source>
        <dbReference type="ARBA" id="ARBA00022603"/>
    </source>
</evidence>
<dbReference type="GO" id="GO:0005524">
    <property type="term" value="F:ATP binding"/>
    <property type="evidence" value="ECO:0007669"/>
    <property type="project" value="UniProtKB-KW"/>
</dbReference>
<sequence>MTLQRRLLFQARPIHLLTLQQRTPSQLRLLNSQRRCLSVTTTQQKKQKQKTSSSTSNAGESVITPRNGILDPFFNDQQKQVIPQYPRKTAEDVASLKTPPTRTRMLSRDFIDDCLYNPNYGYFSKQAVIFSPEMDFDFTELRDHLEFMNVLGKMYKDIEGEIDEVDEVARQVWHTPTELFKPWYGYAVAKYMVSEYKLNLYPHKDLIIYEMGAGNGTLMMNILDYIRTYEPSVYKRTQYNIIEISGKLAERQSESQDVRDVTQQHTCVKIINKSIFDWDIHVPDECFFLGMEVIDNFAHDVIRYDLETLQPYQALVSIDEKGDYSELYEPAGNDALISRYLATRKQTRYRSPILSRKLWHKFLQLMPLGPNMTQPEFIPTKLFLFLETLKRYFPNHRMILSDFSQLPDAVEGVDGPVVQTRYRGTMVPCSTYMVQPGWFDIFFPTNFELLREMYLLVCRGTRAGSDKSVKVMTHRDFCERYGDIERTTTRSGENPMLMYYENMKFLITLTCGSLHGQILESLSIVLADPRSLAKEDEVDRLISACPPVPVDSGFGIFTRKEAPDTLGTMTPRNLEAISALANYVCCMHDSELKKHQIICQLIAYVRYLPAFEWYEPIIREDDEPASIALVDNATYMLASSLQEIAYKNPKLRDNIMSVLWGLARRIIDLVNEEDASYIVSFVLPAYAGLLRSFQLSRFIFAPEQLSSICTNTRGLINNTVLDSVRKAVKHCLAHSTTTDKSQRVLRTYWDAHMPLSGNRMIYDLLIIWRNTLVRIISRSDVTTSSLASILSSLTQEDSSRRFRPKFENLYLTTEIEEAWSVLMERTQREYNNNIVEQQDSSGHLSPSMTLGAYSRQQQHMNNTIKQIDDDMAQILSNIFIMSLGYYADAKDYFLENHKTGKKPDKDGYMHEIMGLSLHVAALASVYLGQVDDTLINHIDEGLFDRILGQGNNLWVSIAALDASALIAINFPHKTPIMIQKIRQFLVIADFTFLNTIYHGSSKKITIRQYVIVRLAQCIQSRPVTQRSQAATSTLYALLNEMARYDDETQQEVTTNAEKQSGESLAERQRQQLAVIVGIAVYLKNDEITAQAFTMVLLRRYLLSTPSTSFIMDQLVQLALVSPQSVFVDIINLFALLHRESLTLSKNMEVNESLLNTVLKSQLDLARNLNKRPEYYHIYLYNILTLFIENGILIEHMIADQAKKKDLKIKKGAIEEDSLTSGIPLKARLGRLLPVLNALLSHSDFNPHIDPDKETVVLFRNAWLQCIYFEFTTESLWEKEWRESMMGIAKKSPALLIESTTDHLESDLEYNTVLGASDTSPSLTVNARQTLQGVLVGSLYDIKYLSFAQVIFTLSIYHVETMRGQSGDCSYILRYFMSEAIMTNTHLDNCLQTIMEKVVDIFIRDALQKSAVQLLEDEIYFQMRELLICCCHRLRRVHLLALKITNRVINTFPQIFAKKGLVTLLLELVQLTWLSCEAEYRDEYTPVFYFTSKRAGVTLELGDSYSYRRELCTSLYDHAKKWLQISMDLSPLEVTNLLQDYLAEFNQFNCGMPIDAIHLGRSLALDIGKNAAKNHLTVDFVPKVPTVEPDDASDFVYGFTSRRYYTGEINGMSYIAALDRNQDKLPGTDTHSNCSEDQEIFGTKVLQEMFEDVKNNKMVSVHRLHQTMLRTAAAIVSIKMIHPDLISYLVRIPAQIFTAESIDIATNVWNWVLVQRPDVEKRLMVEMLNMWRWSHRHRKGLFSPLLSYKDPFDSIMTYTPSKPSARQETEKKASALFVPHITWILFLQSRLNSICHYDKHIMCLFVRLLEETFRNTRLMSTHSLSRQPRFYLVLLGFRILQSYRMEAVAEHKFRTLVYDSAFCWFSQSPKWHYGSRKSYILQEYKLLNDVYNAVSRDIPRLAHILTSSPLRSSNSQVAAGLYKFVDDQTKDDIIKNHISKKKLLLLFLESELSSLSVWCNPLNDIGHGHPPTFMGTVEKTMTNDDLWKKVIRFAWEISPELAIQLKGRFMQPVVYKELHQLIANNTLDVVNLPEALVLLLRDGIQPDARLDLKHLQYWAPVSPITAANYFLPAFKGNSNILQYAMRSLEYYPVDLVFFYVPQIVQALRYDEYGYVEKYIMEAGQESQLFAHQIIWNMQANYYLDADKGCEKPDPMKSTLERIVQKLVDSFTGEDREFYEREFSFFNKVTAISGYLKEYIKLGQSEKKPKQKERLDQEMSKIEVEKGVYLPSNPDGEVVDIERKSGKPLQSHAKAPFMATFKIKKEEKEILLSAIFKVGDDCRQDVLALQLIAIFKNIFASIGLDLYLFPYRVVATAPGQGVIDVIKNAISRDQLGREKVNNMYDYFVAKYGEPDTVRFQKARTSFVQSLAAYSVLSYLLQFKDRHNGNIMLDEEGHILHIDFGFIFDIAPGGITFESSPFKLTTEMIQVMGGGSDEQAFKQFSELVVKAYLASRPFADQICQTVALMLESGLPCFKGETIRRMRIRFQLDKSERVAANFIMMRIRDSFENQRTVMYDYFQKLTNGIPY</sequence>
<dbReference type="CDD" id="cd05167">
    <property type="entry name" value="PI4Kc_III_alpha"/>
    <property type="match status" value="1"/>
</dbReference>
<dbReference type="GO" id="GO:0048015">
    <property type="term" value="P:phosphatidylinositol-mediated signaling"/>
    <property type="evidence" value="ECO:0007669"/>
    <property type="project" value="TreeGrafter"/>
</dbReference>
<evidence type="ECO:0000256" key="4">
    <source>
        <dbReference type="ARBA" id="ARBA00006209"/>
    </source>
</evidence>
<keyword evidence="8" id="KW-0418">Kinase</keyword>
<dbReference type="InterPro" id="IPR016024">
    <property type="entry name" value="ARM-type_fold"/>
</dbReference>
<evidence type="ECO:0000256" key="8">
    <source>
        <dbReference type="ARBA" id="ARBA00022777"/>
    </source>
</evidence>
<evidence type="ECO:0000256" key="9">
    <source>
        <dbReference type="ARBA" id="ARBA00022840"/>
    </source>
</evidence>
<evidence type="ECO:0000256" key="7">
    <source>
        <dbReference type="ARBA" id="ARBA00022741"/>
    </source>
</evidence>
<dbReference type="GO" id="GO:0005886">
    <property type="term" value="C:plasma membrane"/>
    <property type="evidence" value="ECO:0007669"/>
    <property type="project" value="TreeGrafter"/>
</dbReference>
<keyword evidence="10" id="KW-0496">Mitochondrion</keyword>
<gene>
    <name evidence="15" type="ORF">INT45_000158</name>
</gene>
<dbReference type="EMBL" id="JAEPRB010000048">
    <property type="protein sequence ID" value="KAG2224143.1"/>
    <property type="molecule type" value="Genomic_DNA"/>
</dbReference>
<dbReference type="Pfam" id="PF02636">
    <property type="entry name" value="Methyltransf_28"/>
    <property type="match status" value="1"/>
</dbReference>
<dbReference type="PANTHER" id="PTHR10048:SF15">
    <property type="entry name" value="PHOSPHATIDYLINOSITOL 4-KINASE ALPHA"/>
    <property type="match status" value="1"/>
</dbReference>
<dbReference type="FunFam" id="1.25.40.70:FF:000011">
    <property type="entry name" value="Phosphatidylinositol 4-kinase alpha"/>
    <property type="match status" value="1"/>
</dbReference>
<comment type="caution">
    <text evidence="15">The sequence shown here is derived from an EMBL/GenBank/DDBJ whole genome shotgun (WGS) entry which is preliminary data.</text>
</comment>
<dbReference type="PANTHER" id="PTHR10048">
    <property type="entry name" value="PHOSPHATIDYLINOSITOL KINASE"/>
    <property type="match status" value="1"/>
</dbReference>
<keyword evidence="6" id="KW-0808">Transferase</keyword>
<evidence type="ECO:0000313" key="16">
    <source>
        <dbReference type="Proteomes" id="UP000646827"/>
    </source>
</evidence>
<evidence type="ECO:0000256" key="3">
    <source>
        <dbReference type="ARBA" id="ARBA00005891"/>
    </source>
</evidence>
<feature type="domain" description="PIK helical" evidence="14">
    <location>
        <begin position="1986"/>
        <end position="2164"/>
    </location>
</feature>
<feature type="compositionally biased region" description="Low complexity" evidence="12">
    <location>
        <begin position="40"/>
        <end position="56"/>
    </location>
</feature>
<reference evidence="15 16" key="1">
    <citation type="submission" date="2020-12" db="EMBL/GenBank/DDBJ databases">
        <title>Metabolic potential, ecology and presence of endohyphal bacteria is reflected in genomic diversity of Mucoromycotina.</title>
        <authorList>
            <person name="Muszewska A."/>
            <person name="Okrasinska A."/>
            <person name="Steczkiewicz K."/>
            <person name="Drgas O."/>
            <person name="Orlowska M."/>
            <person name="Perlinska-Lenart U."/>
            <person name="Aleksandrzak-Piekarczyk T."/>
            <person name="Szatraj K."/>
            <person name="Zielenkiewicz U."/>
            <person name="Pilsyk S."/>
            <person name="Malc E."/>
            <person name="Mieczkowski P."/>
            <person name="Kruszewska J.S."/>
            <person name="Biernat P."/>
            <person name="Pawlowska J."/>
        </authorList>
    </citation>
    <scope>NUCLEOTIDE SEQUENCE [LARGE SCALE GENOMIC DNA]</scope>
    <source>
        <strain evidence="15 16">CBS 142.35</strain>
    </source>
</reference>
<dbReference type="InterPro" id="IPR000403">
    <property type="entry name" value="PI3/4_kinase_cat_dom"/>
</dbReference>
<keyword evidence="5" id="KW-0489">Methyltransferase</keyword>
<dbReference type="InterPro" id="IPR003788">
    <property type="entry name" value="NDUFAF7"/>
</dbReference>
<dbReference type="FunFam" id="3.30.1010.10:FF:000014">
    <property type="entry name" value="Phosphatidylinositol 4-kinase STT4"/>
    <property type="match status" value="1"/>
</dbReference>
<dbReference type="SMART" id="SM00145">
    <property type="entry name" value="PI3Ka"/>
    <property type="match status" value="1"/>
</dbReference>
<dbReference type="Pfam" id="PF00613">
    <property type="entry name" value="PI3Ka"/>
    <property type="match status" value="1"/>
</dbReference>
<dbReference type="GO" id="GO:0032259">
    <property type="term" value="P:methylation"/>
    <property type="evidence" value="ECO:0007669"/>
    <property type="project" value="UniProtKB-KW"/>
</dbReference>
<dbReference type="PROSITE" id="PS00916">
    <property type="entry name" value="PI3_4_KINASE_2"/>
    <property type="match status" value="1"/>
</dbReference>
<dbReference type="Gene3D" id="3.40.50.12710">
    <property type="match status" value="1"/>
</dbReference>
<dbReference type="InterPro" id="IPR029063">
    <property type="entry name" value="SAM-dependent_MTases_sf"/>
</dbReference>
<comment type="catalytic activity">
    <reaction evidence="1">
        <text>a 1,2-diacyl-sn-glycero-3-phospho-(1D-myo-inositol) + ATP = a 1,2-diacyl-sn-glycero-3-phospho-(1D-myo-inositol 4-phosphate) + ADP + H(+)</text>
        <dbReference type="Rhea" id="RHEA:19877"/>
        <dbReference type="ChEBI" id="CHEBI:15378"/>
        <dbReference type="ChEBI" id="CHEBI:30616"/>
        <dbReference type="ChEBI" id="CHEBI:57880"/>
        <dbReference type="ChEBI" id="CHEBI:58178"/>
        <dbReference type="ChEBI" id="CHEBI:456216"/>
        <dbReference type="EC" id="2.7.1.67"/>
    </reaction>
</comment>
<dbReference type="Proteomes" id="UP000646827">
    <property type="component" value="Unassembled WGS sequence"/>
</dbReference>
<evidence type="ECO:0000256" key="11">
    <source>
        <dbReference type="ARBA" id="ARBA00048612"/>
    </source>
</evidence>
<evidence type="ECO:0000313" key="15">
    <source>
        <dbReference type="EMBL" id="KAG2224143.1"/>
    </source>
</evidence>
<dbReference type="SUPFAM" id="SSF53335">
    <property type="entry name" value="S-adenosyl-L-methionine-dependent methyltransferases"/>
    <property type="match status" value="1"/>
</dbReference>
<dbReference type="InterPro" id="IPR011009">
    <property type="entry name" value="Kinase-like_dom_sf"/>
</dbReference>
<dbReference type="Pfam" id="PF19274">
    <property type="entry name" value="PI4K_N"/>
    <property type="match status" value="1"/>
</dbReference>
<dbReference type="InterPro" id="IPR045495">
    <property type="entry name" value="PI4K_N"/>
</dbReference>
<comment type="subcellular location">
    <subcellularLocation>
        <location evidence="2">Mitochondrion</location>
    </subcellularLocation>
</comment>
<dbReference type="InterPro" id="IPR038375">
    <property type="entry name" value="NDUFAF7_sf"/>
</dbReference>
<proteinExistence type="inferred from homology"/>
<dbReference type="GO" id="GO:0005739">
    <property type="term" value="C:mitochondrion"/>
    <property type="evidence" value="ECO:0007669"/>
    <property type="project" value="UniProtKB-SubCell"/>
</dbReference>
<evidence type="ECO:0000256" key="12">
    <source>
        <dbReference type="SAM" id="MobiDB-lite"/>
    </source>
</evidence>
<dbReference type="InterPro" id="IPR042236">
    <property type="entry name" value="PI3K_accessory_sf"/>
</dbReference>
<dbReference type="Gene3D" id="1.25.40.70">
    <property type="entry name" value="Phosphatidylinositol 3-kinase, accessory domain (PIK)"/>
    <property type="match status" value="1"/>
</dbReference>
<dbReference type="PROSITE" id="PS51545">
    <property type="entry name" value="PIK_HELICAL"/>
    <property type="match status" value="1"/>
</dbReference>
<feature type="region of interest" description="Disordered" evidence="12">
    <location>
        <begin position="40"/>
        <end position="62"/>
    </location>
</feature>
<evidence type="ECO:0000256" key="1">
    <source>
        <dbReference type="ARBA" id="ARBA00001686"/>
    </source>
</evidence>
<comment type="similarity">
    <text evidence="3">Belongs to the NDUFAF7 family.</text>
</comment>
<organism evidence="15 16">
    <name type="scientific">Circinella minor</name>
    <dbReference type="NCBI Taxonomy" id="1195481"/>
    <lineage>
        <taxon>Eukaryota</taxon>
        <taxon>Fungi</taxon>
        <taxon>Fungi incertae sedis</taxon>
        <taxon>Mucoromycota</taxon>
        <taxon>Mucoromycotina</taxon>
        <taxon>Mucoromycetes</taxon>
        <taxon>Mucorales</taxon>
        <taxon>Lichtheimiaceae</taxon>
        <taxon>Circinella</taxon>
    </lineage>
</organism>
<evidence type="ECO:0000256" key="6">
    <source>
        <dbReference type="ARBA" id="ARBA00022679"/>
    </source>
</evidence>
<dbReference type="InterPro" id="IPR015433">
    <property type="entry name" value="PI3/4_kinase"/>
</dbReference>
<keyword evidence="7" id="KW-0547">Nucleotide-binding</keyword>
<keyword evidence="16" id="KW-1185">Reference proteome</keyword>
<comment type="catalytic activity">
    <reaction evidence="11">
        <text>L-arginyl-[protein] + 2 S-adenosyl-L-methionine = N(omega),N(omega)'-dimethyl-L-arginyl-[protein] + 2 S-adenosyl-L-homocysteine + 2 H(+)</text>
        <dbReference type="Rhea" id="RHEA:48108"/>
        <dbReference type="Rhea" id="RHEA-COMP:10532"/>
        <dbReference type="Rhea" id="RHEA-COMP:11992"/>
        <dbReference type="ChEBI" id="CHEBI:15378"/>
        <dbReference type="ChEBI" id="CHEBI:29965"/>
        <dbReference type="ChEBI" id="CHEBI:57856"/>
        <dbReference type="ChEBI" id="CHEBI:59789"/>
        <dbReference type="ChEBI" id="CHEBI:88221"/>
        <dbReference type="EC" id="2.1.1.320"/>
    </reaction>
</comment>
<dbReference type="InterPro" id="IPR036940">
    <property type="entry name" value="PI3/4_kinase_cat_sf"/>
</dbReference>
<protein>
    <submittedName>
        <fullName evidence="15">Uncharacterized protein</fullName>
    </submittedName>
</protein>
<dbReference type="FunFam" id="1.10.1070.11:FF:000012">
    <property type="entry name" value="Phosphatidylinositol 4-kinase alpha 1"/>
    <property type="match status" value="1"/>
</dbReference>
<dbReference type="Pfam" id="PF00454">
    <property type="entry name" value="PI3_PI4_kinase"/>
    <property type="match status" value="1"/>
</dbReference>
<name>A0A8H7S9W3_9FUNG</name>